<keyword evidence="1" id="KW-0812">Transmembrane</keyword>
<organism evidence="2 3">
    <name type="scientific">Bacillus coahuilensis p1.1.43</name>
    <dbReference type="NCBI Taxonomy" id="1150625"/>
    <lineage>
        <taxon>Bacteria</taxon>
        <taxon>Bacillati</taxon>
        <taxon>Bacillota</taxon>
        <taxon>Bacilli</taxon>
        <taxon>Bacillales</taxon>
        <taxon>Bacillaceae</taxon>
        <taxon>Bacillus</taxon>
    </lineage>
</organism>
<protein>
    <submittedName>
        <fullName evidence="2">Uncharacterized protein</fullName>
    </submittedName>
</protein>
<keyword evidence="3" id="KW-1185">Reference proteome</keyword>
<keyword evidence="1" id="KW-0472">Membrane</keyword>
<sequence length="120" mass="13425">MLIVQIGAVVLTLLISYIVVKKEYNKLTSEEKNLVKEDLKNPSKVLFHLLGEIGYVLLFVGIILSLQTVQFIACLLMGLGWIIDGAEIWETDHRIGLVLILLGSTIILIPSLLAVKFFLY</sequence>
<comment type="caution">
    <text evidence="2">The sequence shown here is derived from an EMBL/GenBank/DDBJ whole genome shotgun (WGS) entry which is preliminary data.</text>
</comment>
<keyword evidence="1" id="KW-1133">Transmembrane helix</keyword>
<dbReference type="OrthoDB" id="2891064at2"/>
<proteinExistence type="predicted"/>
<feature type="transmembrane region" description="Helical" evidence="1">
    <location>
        <begin position="45"/>
        <end position="64"/>
    </location>
</feature>
<dbReference type="Proteomes" id="UP000074108">
    <property type="component" value="Unassembled WGS sequence"/>
</dbReference>
<dbReference type="RefSeq" id="WP_059350797.1">
    <property type="nucleotide sequence ID" value="NZ_LDYG01000024.1"/>
</dbReference>
<reference evidence="2 3" key="1">
    <citation type="journal article" date="2016" name="Front. Microbiol.">
        <title>Microevolution Analysis of Bacillus coahuilensis Unveils Differences in Phosphorus Acquisition Strategies and Their Regulation.</title>
        <authorList>
            <person name="Gomez-Lunar Z."/>
            <person name="Hernandez-Gonzalez I."/>
            <person name="Rodriguez-Torres M.D."/>
            <person name="Souza V."/>
            <person name="Olmedo-Alvarez G."/>
        </authorList>
    </citation>
    <scope>NUCLEOTIDE SEQUENCE [LARGE SCALE GENOMIC DNA]</scope>
    <source>
        <strain evidence="3">p1.1.43</strain>
    </source>
</reference>
<name>A0A147K9Y1_9BACI</name>
<dbReference type="EMBL" id="LDYG01000024">
    <property type="protein sequence ID" value="KUP07173.1"/>
    <property type="molecule type" value="Genomic_DNA"/>
</dbReference>
<evidence type="ECO:0000313" key="3">
    <source>
        <dbReference type="Proteomes" id="UP000074108"/>
    </source>
</evidence>
<dbReference type="AlphaFoldDB" id="A0A147K9Y1"/>
<gene>
    <name evidence="2" type="ORF">Q75_06505</name>
</gene>
<dbReference type="PATRIC" id="fig|1150625.3.peg.1360"/>
<accession>A0A147K9Y1</accession>
<evidence type="ECO:0000256" key="1">
    <source>
        <dbReference type="SAM" id="Phobius"/>
    </source>
</evidence>
<feature type="transmembrane region" description="Helical" evidence="1">
    <location>
        <begin position="95"/>
        <end position="119"/>
    </location>
</feature>
<evidence type="ECO:0000313" key="2">
    <source>
        <dbReference type="EMBL" id="KUP07173.1"/>
    </source>
</evidence>